<evidence type="ECO:0000256" key="5">
    <source>
        <dbReference type="ARBA" id="ARBA00022692"/>
    </source>
</evidence>
<feature type="transmembrane region" description="Helical" evidence="10">
    <location>
        <begin position="229"/>
        <end position="248"/>
    </location>
</feature>
<evidence type="ECO:0000256" key="4">
    <source>
        <dbReference type="ARBA" id="ARBA00022538"/>
    </source>
</evidence>
<dbReference type="InterPro" id="IPR003148">
    <property type="entry name" value="RCK_N"/>
</dbReference>
<feature type="transmembrane region" description="Helical" evidence="10">
    <location>
        <begin position="179"/>
        <end position="199"/>
    </location>
</feature>
<dbReference type="AlphaFoldDB" id="I0Z7R0"/>
<dbReference type="eggNOG" id="KOG1650">
    <property type="taxonomic scope" value="Eukaryota"/>
</dbReference>
<dbReference type="Gene3D" id="1.20.1530.20">
    <property type="match status" value="1"/>
</dbReference>
<evidence type="ECO:0000256" key="7">
    <source>
        <dbReference type="ARBA" id="ARBA00022989"/>
    </source>
</evidence>
<keyword evidence="6" id="KW-0630">Potassium</keyword>
<feature type="transmembrane region" description="Helical" evidence="10">
    <location>
        <begin position="260"/>
        <end position="279"/>
    </location>
</feature>
<dbReference type="OrthoDB" id="4834at2759"/>
<feature type="transmembrane region" description="Helical" evidence="10">
    <location>
        <begin position="125"/>
        <end position="142"/>
    </location>
</feature>
<dbReference type="Pfam" id="PF02254">
    <property type="entry name" value="TrkA_N"/>
    <property type="match status" value="1"/>
</dbReference>
<dbReference type="KEGG" id="csl:COCSUDRAFT_52422"/>
<dbReference type="FunFam" id="3.40.50.720:FF:000036">
    <property type="entry name" value="Glutathione-regulated potassium-efflux system protein KefB"/>
    <property type="match status" value="1"/>
</dbReference>
<evidence type="ECO:0000256" key="2">
    <source>
        <dbReference type="ARBA" id="ARBA00022448"/>
    </source>
</evidence>
<dbReference type="Gene3D" id="3.40.50.720">
    <property type="entry name" value="NAD(P)-binding Rossmann-like Domain"/>
    <property type="match status" value="1"/>
</dbReference>
<dbReference type="GO" id="GO:0009507">
    <property type="term" value="C:chloroplast"/>
    <property type="evidence" value="ECO:0007669"/>
    <property type="project" value="TreeGrafter"/>
</dbReference>
<dbReference type="Pfam" id="PF00999">
    <property type="entry name" value="Na_H_Exchanger"/>
    <property type="match status" value="1"/>
</dbReference>
<dbReference type="InterPro" id="IPR006153">
    <property type="entry name" value="Cation/H_exchanger_TM"/>
</dbReference>
<reference evidence="12 13" key="1">
    <citation type="journal article" date="2012" name="Genome Biol.">
        <title>The genome of the polar eukaryotic microalga coccomyxa subellipsoidea reveals traits of cold adaptation.</title>
        <authorList>
            <person name="Blanc G."/>
            <person name="Agarkova I."/>
            <person name="Grimwood J."/>
            <person name="Kuo A."/>
            <person name="Brueggeman A."/>
            <person name="Dunigan D."/>
            <person name="Gurnon J."/>
            <person name="Ladunga I."/>
            <person name="Lindquist E."/>
            <person name="Lucas S."/>
            <person name="Pangilinan J."/>
            <person name="Proschold T."/>
            <person name="Salamov A."/>
            <person name="Schmutz J."/>
            <person name="Weeks D."/>
            <person name="Yamada T."/>
            <person name="Claverie J.M."/>
            <person name="Grigoriev I."/>
            <person name="Van Etten J."/>
            <person name="Lomsadze A."/>
            <person name="Borodovsky M."/>
        </authorList>
    </citation>
    <scope>NUCLEOTIDE SEQUENCE [LARGE SCALE GENOMIC DNA]</scope>
    <source>
        <strain evidence="12 13">C-169</strain>
    </source>
</reference>
<dbReference type="SUPFAM" id="SSF51735">
    <property type="entry name" value="NAD(P)-binding Rossmann-fold domains"/>
    <property type="match status" value="1"/>
</dbReference>
<accession>I0Z7R0</accession>
<gene>
    <name evidence="12" type="ORF">COCSUDRAFT_52422</name>
</gene>
<dbReference type="PANTHER" id="PTHR46157">
    <property type="entry name" value="K(+) EFFLUX ANTIPORTER 3, CHLOROPLASTIC"/>
    <property type="match status" value="1"/>
</dbReference>
<keyword evidence="8" id="KW-0406">Ion transport</keyword>
<feature type="transmembrane region" description="Helical" evidence="10">
    <location>
        <begin position="97"/>
        <end position="118"/>
    </location>
</feature>
<sequence length="724" mass="77045">MQISSGGPFNTHMMHHASRFSNTLHSYRSSLHTRRCWAPFCSARLSRSCSMPSRHSGVTLDKVYLQNAQPLRIPWSTYLRGRRRGDCCVTSAVPDPLLPLGLDFLTFLAATVLVIPVFKSVNASPVLGFLFSGLVLGQLGLFRNTEELEKLSELGVLFLLFEMGLELSLDRLKALAKYAFGLGTLTMFASTVVFTLMSLPPGKGIGTQILVKVFHASPKLAAVGSVDEAVVIGAALSLSSSAFVLQLLSERGELATKFGSATLGILLLQDIAVVPFLVLLPLVENNDLVGQAGQSTMTLVASLGPTALQTVFGLGALLLGGRVVLRRIFELVAEARSDETFVALCLLTVTGASLLTQKLGFSDTMGAFVAGVLLAETNYSTQVEADIRPFRGMLLGLFFVTTGASMDVSLLLHEWNIVLSLLVGLIAVKIGIIGSLAPFFGLSRQESIRTAFLLSQGGEFAFVLLSLANELKVLPTDLNRLLIIVVVLSMALTPFLAEAGKHSGYSGEASEGGDPGVLDSRAVVICGFGELGQTLANMLESPLAMSLERGVIPYVAFDLQPSRLRRAREAGFNVLYGDASRPAVLEAAGIADPRAIAVVYTARARSVAAVRSLREGFRDVTIYARALDSLHAAELKAAGASTVITANTEVATEMGSQLLFGLGANANGVRVLVNELRKQVDTRVGELADDLVAEPQHASGDPDGLIFKVDQKLLPPAVRPLAAP</sequence>
<evidence type="ECO:0000259" key="11">
    <source>
        <dbReference type="PROSITE" id="PS51201"/>
    </source>
</evidence>
<name>I0Z7R0_COCSC</name>
<dbReference type="InterPro" id="IPR038770">
    <property type="entry name" value="Na+/solute_symporter_sf"/>
</dbReference>
<keyword evidence="7 10" id="KW-1133">Transmembrane helix</keyword>
<proteinExistence type="predicted"/>
<organism evidence="12 13">
    <name type="scientific">Coccomyxa subellipsoidea (strain C-169)</name>
    <name type="common">Green microalga</name>
    <dbReference type="NCBI Taxonomy" id="574566"/>
    <lineage>
        <taxon>Eukaryota</taxon>
        <taxon>Viridiplantae</taxon>
        <taxon>Chlorophyta</taxon>
        <taxon>core chlorophytes</taxon>
        <taxon>Trebouxiophyceae</taxon>
        <taxon>Trebouxiophyceae incertae sedis</taxon>
        <taxon>Coccomyxaceae</taxon>
        <taxon>Coccomyxa</taxon>
        <taxon>Coccomyxa subellipsoidea</taxon>
    </lineage>
</organism>
<dbReference type="PANTHER" id="PTHR46157:SF4">
    <property type="entry name" value="K(+) EFFLUX ANTIPORTER 3, CHLOROPLASTIC"/>
    <property type="match status" value="1"/>
</dbReference>
<dbReference type="GO" id="GO:0006813">
    <property type="term" value="P:potassium ion transport"/>
    <property type="evidence" value="ECO:0007669"/>
    <property type="project" value="UniProtKB-KW"/>
</dbReference>
<evidence type="ECO:0000313" key="13">
    <source>
        <dbReference type="Proteomes" id="UP000007264"/>
    </source>
</evidence>
<dbReference type="FunFam" id="1.20.1530.20:FF:000011">
    <property type="entry name" value="K(+) efflux antiporter 3, chloroplastic"/>
    <property type="match status" value="1"/>
</dbReference>
<dbReference type="GO" id="GO:0012505">
    <property type="term" value="C:endomembrane system"/>
    <property type="evidence" value="ECO:0007669"/>
    <property type="project" value="UniProtKB-SubCell"/>
</dbReference>
<feature type="transmembrane region" description="Helical" evidence="10">
    <location>
        <begin position="393"/>
        <end position="412"/>
    </location>
</feature>
<keyword evidence="4" id="KW-0633">Potassium transport</keyword>
<keyword evidence="2" id="KW-0813">Transport</keyword>
<dbReference type="RefSeq" id="XP_005651223.1">
    <property type="nucleotide sequence ID" value="XM_005651166.1"/>
</dbReference>
<dbReference type="Proteomes" id="UP000007264">
    <property type="component" value="Unassembled WGS sequence"/>
</dbReference>
<keyword evidence="5 10" id="KW-0812">Transmembrane</keyword>
<dbReference type="InterPro" id="IPR036291">
    <property type="entry name" value="NAD(P)-bd_dom_sf"/>
</dbReference>
<keyword evidence="13" id="KW-1185">Reference proteome</keyword>
<evidence type="ECO:0000313" key="12">
    <source>
        <dbReference type="EMBL" id="EIE26679.1"/>
    </source>
</evidence>
<evidence type="ECO:0000256" key="10">
    <source>
        <dbReference type="SAM" id="Phobius"/>
    </source>
</evidence>
<feature type="domain" description="RCK N-terminal" evidence="11">
    <location>
        <begin position="520"/>
        <end position="645"/>
    </location>
</feature>
<comment type="caution">
    <text evidence="12">The sequence shown here is derived from an EMBL/GenBank/DDBJ whole genome shotgun (WGS) entry which is preliminary data.</text>
</comment>
<keyword evidence="3" id="KW-0050">Antiport</keyword>
<dbReference type="GO" id="GO:1902600">
    <property type="term" value="P:proton transmembrane transport"/>
    <property type="evidence" value="ECO:0007669"/>
    <property type="project" value="InterPro"/>
</dbReference>
<dbReference type="GeneID" id="17044689"/>
<dbReference type="PROSITE" id="PS51201">
    <property type="entry name" value="RCK_N"/>
    <property type="match status" value="1"/>
</dbReference>
<dbReference type="GO" id="GO:0016020">
    <property type="term" value="C:membrane"/>
    <property type="evidence" value="ECO:0007669"/>
    <property type="project" value="InterPro"/>
</dbReference>
<comment type="subcellular location">
    <subcellularLocation>
        <location evidence="1">Endomembrane system</location>
        <topology evidence="1">Multi-pass membrane protein</topology>
    </subcellularLocation>
</comment>
<feature type="transmembrane region" description="Helical" evidence="10">
    <location>
        <begin position="299"/>
        <end position="320"/>
    </location>
</feature>
<evidence type="ECO:0000256" key="1">
    <source>
        <dbReference type="ARBA" id="ARBA00004127"/>
    </source>
</evidence>
<evidence type="ECO:0000256" key="8">
    <source>
        <dbReference type="ARBA" id="ARBA00023065"/>
    </source>
</evidence>
<protein>
    <recommendedName>
        <fullName evidence="11">RCK N-terminal domain-containing protein</fullName>
    </recommendedName>
</protein>
<dbReference type="EMBL" id="AGSI01000002">
    <property type="protein sequence ID" value="EIE26679.1"/>
    <property type="molecule type" value="Genomic_DNA"/>
</dbReference>
<feature type="transmembrane region" description="Helical" evidence="10">
    <location>
        <begin position="418"/>
        <end position="439"/>
    </location>
</feature>
<evidence type="ECO:0000256" key="9">
    <source>
        <dbReference type="ARBA" id="ARBA00023136"/>
    </source>
</evidence>
<dbReference type="GO" id="GO:0015297">
    <property type="term" value="F:antiporter activity"/>
    <property type="evidence" value="ECO:0007669"/>
    <property type="project" value="UniProtKB-KW"/>
</dbReference>
<evidence type="ECO:0000256" key="3">
    <source>
        <dbReference type="ARBA" id="ARBA00022449"/>
    </source>
</evidence>
<keyword evidence="9 10" id="KW-0472">Membrane</keyword>
<feature type="transmembrane region" description="Helical" evidence="10">
    <location>
        <begin position="341"/>
        <end position="359"/>
    </location>
</feature>
<evidence type="ECO:0000256" key="6">
    <source>
        <dbReference type="ARBA" id="ARBA00022958"/>
    </source>
</evidence>